<evidence type="ECO:0000256" key="1">
    <source>
        <dbReference type="ARBA" id="ARBA00004561"/>
    </source>
</evidence>
<keyword evidence="3 5" id="KW-0732">Signal</keyword>
<dbReference type="Pfam" id="PF00419">
    <property type="entry name" value="Fimbrial"/>
    <property type="match status" value="1"/>
</dbReference>
<dbReference type="GO" id="GO:0009289">
    <property type="term" value="C:pilus"/>
    <property type="evidence" value="ECO:0007669"/>
    <property type="project" value="UniProtKB-SubCell"/>
</dbReference>
<feature type="signal peptide" evidence="5">
    <location>
        <begin position="1"/>
        <end position="22"/>
    </location>
</feature>
<accession>A0A0D8LAD0</accession>
<sequence length="182" mass="18289">MKLNIIGASVVSALLFSAAASAADPVIVNGGNVHFTGELVNAACAVSTESSNQTVELGQYRTAKLAAAGDMTTPVPFKIKLVDCDPSVSATAAVAFAGQSMDGDATLLAVNSGTNAPAAQNVGIQISDSTSAILSPNGSKFSAAKTLNEGTNVLDFSARYVAKGVSTPGQANADATFVVKYE</sequence>
<evidence type="ECO:0000313" key="7">
    <source>
        <dbReference type="EMBL" id="KJF78940.1"/>
    </source>
</evidence>
<dbReference type="Proteomes" id="UP000032582">
    <property type="component" value="Unassembled WGS sequence"/>
</dbReference>
<dbReference type="InterPro" id="IPR000259">
    <property type="entry name" value="Adhesion_dom_fimbrial"/>
</dbReference>
<dbReference type="GO" id="GO:0043709">
    <property type="term" value="P:cell adhesion involved in single-species biofilm formation"/>
    <property type="evidence" value="ECO:0007669"/>
    <property type="project" value="TreeGrafter"/>
</dbReference>
<dbReference type="InterPro" id="IPR036937">
    <property type="entry name" value="Adhesion_dom_fimbrial_sf"/>
</dbReference>
<dbReference type="PATRIC" id="fig|582.24.peg.801"/>
<feature type="chain" id="PRO_5002332551" evidence="5">
    <location>
        <begin position="23"/>
        <end position="182"/>
    </location>
</feature>
<dbReference type="InterPro" id="IPR050263">
    <property type="entry name" value="Bact_Fimbrial_Adh_Pro"/>
</dbReference>
<comment type="similarity">
    <text evidence="2">Belongs to the fimbrial protein family.</text>
</comment>
<name>A0A0D8LAD0_MORMO</name>
<organism evidence="7 8">
    <name type="scientific">Morganella morganii</name>
    <name type="common">Proteus morganii</name>
    <dbReference type="NCBI Taxonomy" id="582"/>
    <lineage>
        <taxon>Bacteria</taxon>
        <taxon>Pseudomonadati</taxon>
        <taxon>Pseudomonadota</taxon>
        <taxon>Gammaproteobacteria</taxon>
        <taxon>Enterobacterales</taxon>
        <taxon>Morganellaceae</taxon>
        <taxon>Morganella</taxon>
    </lineage>
</organism>
<evidence type="ECO:0000259" key="6">
    <source>
        <dbReference type="Pfam" id="PF00419"/>
    </source>
</evidence>
<dbReference type="AlphaFoldDB" id="A0A0D8LAD0"/>
<dbReference type="PANTHER" id="PTHR33420:SF12">
    <property type="entry name" value="FIMBRIN-LIKE PROTEIN FIMI-RELATED"/>
    <property type="match status" value="1"/>
</dbReference>
<evidence type="ECO:0000313" key="8">
    <source>
        <dbReference type="Proteomes" id="UP000032582"/>
    </source>
</evidence>
<evidence type="ECO:0000256" key="4">
    <source>
        <dbReference type="ARBA" id="ARBA00023263"/>
    </source>
</evidence>
<protein>
    <submittedName>
        <fullName evidence="7">Type-1 fimbrial protein subunit A</fullName>
    </submittedName>
</protein>
<proteinExistence type="inferred from homology"/>
<gene>
    <name evidence="7" type="primary">fimA</name>
    <name evidence="7" type="ORF">UA45_02665</name>
</gene>
<comment type="caution">
    <text evidence="7">The sequence shown here is derived from an EMBL/GenBank/DDBJ whole genome shotgun (WGS) entry which is preliminary data.</text>
</comment>
<dbReference type="Gene3D" id="2.60.40.1090">
    <property type="entry name" value="Fimbrial-type adhesion domain"/>
    <property type="match status" value="1"/>
</dbReference>
<dbReference type="SUPFAM" id="SSF49401">
    <property type="entry name" value="Bacterial adhesins"/>
    <property type="match status" value="1"/>
</dbReference>
<dbReference type="PANTHER" id="PTHR33420">
    <property type="entry name" value="FIMBRIAL SUBUNIT ELFA-RELATED"/>
    <property type="match status" value="1"/>
</dbReference>
<dbReference type="EMBL" id="JZSH01000014">
    <property type="protein sequence ID" value="KJF78940.1"/>
    <property type="molecule type" value="Genomic_DNA"/>
</dbReference>
<dbReference type="NCBIfam" id="NF011741">
    <property type="entry name" value="PRK15194.1"/>
    <property type="match status" value="1"/>
</dbReference>
<evidence type="ECO:0000256" key="3">
    <source>
        <dbReference type="ARBA" id="ARBA00022729"/>
    </source>
</evidence>
<reference evidence="7 8" key="1">
    <citation type="submission" date="2015-02" db="EMBL/GenBank/DDBJ databases">
        <title>Whole genome shotgun sequencing of cultured foodborne pathogen.</title>
        <authorList>
            <person name="Timme R."/>
            <person name="Allard M.W."/>
            <person name="Strain E."/>
            <person name="Evans P.S."/>
            <person name="Brown E."/>
        </authorList>
    </citation>
    <scope>NUCLEOTIDE SEQUENCE [LARGE SCALE GENOMIC DNA]</scope>
    <source>
        <strain evidence="7 8">GCSL-TSO-24</strain>
    </source>
</reference>
<evidence type="ECO:0000256" key="5">
    <source>
        <dbReference type="SAM" id="SignalP"/>
    </source>
</evidence>
<comment type="subcellular location">
    <subcellularLocation>
        <location evidence="1">Fimbrium</location>
    </subcellularLocation>
</comment>
<dbReference type="InterPro" id="IPR008966">
    <property type="entry name" value="Adhesion_dom_sf"/>
</dbReference>
<feature type="domain" description="Fimbrial-type adhesion" evidence="6">
    <location>
        <begin position="33"/>
        <end position="182"/>
    </location>
</feature>
<keyword evidence="4" id="KW-0281">Fimbrium</keyword>
<evidence type="ECO:0000256" key="2">
    <source>
        <dbReference type="ARBA" id="ARBA00006671"/>
    </source>
</evidence>